<keyword evidence="3 6" id="KW-0812">Transmembrane</keyword>
<dbReference type="InterPro" id="IPR050638">
    <property type="entry name" value="AA-Vitamin_Transporters"/>
</dbReference>
<keyword evidence="5 6" id="KW-0472">Membrane</keyword>
<evidence type="ECO:0000256" key="2">
    <source>
        <dbReference type="ARBA" id="ARBA00007362"/>
    </source>
</evidence>
<dbReference type="eggNOG" id="COG0697">
    <property type="taxonomic scope" value="Bacteria"/>
</dbReference>
<protein>
    <submittedName>
        <fullName evidence="8">EamA domain-containing membrane protein RarD</fullName>
    </submittedName>
</protein>
<evidence type="ECO:0000256" key="3">
    <source>
        <dbReference type="ARBA" id="ARBA00022692"/>
    </source>
</evidence>
<dbReference type="STRING" id="49186.SAMN05421647_10192"/>
<feature type="transmembrane region" description="Helical" evidence="6">
    <location>
        <begin position="94"/>
        <end position="112"/>
    </location>
</feature>
<dbReference type="SUPFAM" id="SSF103481">
    <property type="entry name" value="Multidrug resistance efflux transporter EmrE"/>
    <property type="match status" value="2"/>
</dbReference>
<name>A0A1N6N7B1_9GAMM</name>
<dbReference type="AlphaFoldDB" id="A0A1N6N7B1"/>
<reference evidence="9" key="1">
    <citation type="submission" date="2017-01" db="EMBL/GenBank/DDBJ databases">
        <authorList>
            <person name="Varghese N."/>
            <person name="Submissions S."/>
        </authorList>
    </citation>
    <scope>NUCLEOTIDE SEQUENCE [LARGE SCALE GENOMIC DNA]</scope>
    <source>
        <strain evidence="9">DSM 7027</strain>
    </source>
</reference>
<feature type="transmembrane region" description="Helical" evidence="6">
    <location>
        <begin position="244"/>
        <end position="263"/>
    </location>
</feature>
<gene>
    <name evidence="8" type="ORF">SAMN05421647_10192</name>
</gene>
<evidence type="ECO:0000256" key="6">
    <source>
        <dbReference type="SAM" id="Phobius"/>
    </source>
</evidence>
<dbReference type="PANTHER" id="PTHR32322">
    <property type="entry name" value="INNER MEMBRANE TRANSPORTER"/>
    <property type="match status" value="1"/>
</dbReference>
<evidence type="ECO:0000256" key="4">
    <source>
        <dbReference type="ARBA" id="ARBA00022989"/>
    </source>
</evidence>
<feature type="transmembrane region" description="Helical" evidence="6">
    <location>
        <begin position="213"/>
        <end position="232"/>
    </location>
</feature>
<dbReference type="GO" id="GO:0016020">
    <property type="term" value="C:membrane"/>
    <property type="evidence" value="ECO:0007669"/>
    <property type="project" value="UniProtKB-SubCell"/>
</dbReference>
<evidence type="ECO:0000313" key="9">
    <source>
        <dbReference type="Proteomes" id="UP000186895"/>
    </source>
</evidence>
<comment type="similarity">
    <text evidence="2">Belongs to the EamA transporter family.</text>
</comment>
<evidence type="ECO:0000256" key="1">
    <source>
        <dbReference type="ARBA" id="ARBA00004141"/>
    </source>
</evidence>
<organism evidence="8 9">
    <name type="scientific">Marinobacterium stanieri</name>
    <dbReference type="NCBI Taxonomy" id="49186"/>
    <lineage>
        <taxon>Bacteria</taxon>
        <taxon>Pseudomonadati</taxon>
        <taxon>Pseudomonadota</taxon>
        <taxon>Gammaproteobacteria</taxon>
        <taxon>Oceanospirillales</taxon>
        <taxon>Oceanospirillaceae</taxon>
        <taxon>Marinobacterium</taxon>
    </lineage>
</organism>
<feature type="transmembrane region" description="Helical" evidence="6">
    <location>
        <begin position="179"/>
        <end position="198"/>
    </location>
</feature>
<sequence>MPYLLLIMTTLFWAGNFVLARAIHLDMQPFTLAFLRWGVALVLILPWWLPRIWRLRDTVRANLPMLCLQGFLGVACFNTLVYMGVQYTQATNAMLMQSAVPLMILLLGALFFGERASGRQWLGVMLSLAGVVVLVSRGQLETITGFAFNQGDLWIFMAMLSWSFYTITLRWRPAAMDGLSFFGITVLVGVVVLLPLMLWEQGGEFSIPGGEPFLLTVLYMAVFASILAFLFWNLGVEKLGAPTAGLFIHLMPMFGLLLATVFLGERLGLYHLVGIILIFTGLYIAVLAQALRRIAKQPEEKKCEP</sequence>
<dbReference type="Proteomes" id="UP000186895">
    <property type="component" value="Unassembled WGS sequence"/>
</dbReference>
<dbReference type="Gene3D" id="1.10.3730.20">
    <property type="match status" value="1"/>
</dbReference>
<proteinExistence type="inferred from homology"/>
<comment type="subcellular location">
    <subcellularLocation>
        <location evidence="1">Membrane</location>
        <topology evidence="1">Multi-pass membrane protein</topology>
    </subcellularLocation>
</comment>
<dbReference type="Pfam" id="PF00892">
    <property type="entry name" value="EamA"/>
    <property type="match status" value="2"/>
</dbReference>
<feature type="transmembrane region" description="Helical" evidence="6">
    <location>
        <begin position="121"/>
        <end position="140"/>
    </location>
</feature>
<feature type="transmembrane region" description="Helical" evidence="6">
    <location>
        <begin position="146"/>
        <end position="167"/>
    </location>
</feature>
<evidence type="ECO:0000256" key="5">
    <source>
        <dbReference type="ARBA" id="ARBA00023136"/>
    </source>
</evidence>
<evidence type="ECO:0000259" key="7">
    <source>
        <dbReference type="Pfam" id="PF00892"/>
    </source>
</evidence>
<dbReference type="InterPro" id="IPR000620">
    <property type="entry name" value="EamA_dom"/>
</dbReference>
<dbReference type="InterPro" id="IPR037185">
    <property type="entry name" value="EmrE-like"/>
</dbReference>
<feature type="transmembrane region" description="Helical" evidence="6">
    <location>
        <begin position="61"/>
        <end position="82"/>
    </location>
</feature>
<dbReference type="PANTHER" id="PTHR32322:SF2">
    <property type="entry name" value="EAMA DOMAIN-CONTAINING PROTEIN"/>
    <property type="match status" value="1"/>
</dbReference>
<evidence type="ECO:0000313" key="8">
    <source>
        <dbReference type="EMBL" id="SIP87974.1"/>
    </source>
</evidence>
<dbReference type="RefSeq" id="WP_076459999.1">
    <property type="nucleotide sequence ID" value="NZ_FTMN01000001.1"/>
</dbReference>
<keyword evidence="9" id="KW-1185">Reference proteome</keyword>
<feature type="transmembrane region" description="Helical" evidence="6">
    <location>
        <begin position="30"/>
        <end position="49"/>
    </location>
</feature>
<dbReference type="EMBL" id="FTMN01000001">
    <property type="protein sequence ID" value="SIP87974.1"/>
    <property type="molecule type" value="Genomic_DNA"/>
</dbReference>
<feature type="domain" description="EamA" evidence="7">
    <location>
        <begin position="3"/>
        <end position="135"/>
    </location>
</feature>
<keyword evidence="4 6" id="KW-1133">Transmembrane helix</keyword>
<accession>A0A1N6N7B1</accession>
<feature type="domain" description="EamA" evidence="7">
    <location>
        <begin position="151"/>
        <end position="286"/>
    </location>
</feature>
<feature type="transmembrane region" description="Helical" evidence="6">
    <location>
        <begin position="269"/>
        <end position="291"/>
    </location>
</feature>